<dbReference type="InterPro" id="IPR052895">
    <property type="entry name" value="HetReg/Transcr_Mod"/>
</dbReference>
<dbReference type="OrthoDB" id="194358at2759"/>
<dbReference type="AlphaFoldDB" id="A0A9P4W9Q2"/>
<keyword evidence="1" id="KW-0472">Membrane</keyword>
<protein>
    <recommendedName>
        <fullName evidence="4">Heterokaryon incompatibility domain-containing protein</fullName>
    </recommendedName>
</protein>
<sequence length="464" mass="53275">MSQIYSKCWQVIVWLNDEHGQCTREAHAFGQPTRRVLSLARLLQNDYFTRLWIVQELLLAPSICVFTPGNTWLWWPTVVKTTHEVMTGRLLSAEESAAWSKVPVNTSNLVIMTSTGPSWFRFAAKAKNRTSSQDLLQVLTFSANTCHEPRDKVYGLMSLLRLERQLEVDYNKPIYDIFKEAVIELHSVVNYVSDQSYREWLKAVQRLGEDMGVNGTEIGDLFALLEFVNLILPPQRHTEAAKHTSLPKLVSVIGVCLVDSSGSKTHSHHTDTTLTKTYKFNIIHELSSYWIQGEERDSIIKQKRWDAVKQSIADIASLGDDGSSLSWYYYQDDQTFKYKILPDWDRIFSIPLFRLARIVRDYEDERTKDELSKKQAQPIIKETEKVQCKGAIQQLSKEANQRPVRHRRTHRAIHYLAYGWIGLVGSLLVAIVVLCYVANMATYLIPVTLVFGGYCMVARPKKLD</sequence>
<keyword evidence="1" id="KW-0812">Transmembrane</keyword>
<evidence type="ECO:0008006" key="4">
    <source>
        <dbReference type="Google" id="ProtNLM"/>
    </source>
</evidence>
<dbReference type="Proteomes" id="UP000801428">
    <property type="component" value="Unassembled WGS sequence"/>
</dbReference>
<feature type="transmembrane region" description="Helical" evidence="1">
    <location>
        <begin position="415"/>
        <end position="434"/>
    </location>
</feature>
<reference evidence="2" key="1">
    <citation type="submission" date="2019-04" db="EMBL/GenBank/DDBJ databases">
        <title>Sequencing of skin fungus with MAO and IRED activity.</title>
        <authorList>
            <person name="Marsaioli A.J."/>
            <person name="Bonatto J.M.C."/>
            <person name="Reis Junior O."/>
        </authorList>
    </citation>
    <scope>NUCLEOTIDE SEQUENCE</scope>
    <source>
        <strain evidence="2">30M1</strain>
    </source>
</reference>
<keyword evidence="1" id="KW-1133">Transmembrane helix</keyword>
<name>A0A9P4W9Q2_CURKU</name>
<feature type="transmembrane region" description="Helical" evidence="1">
    <location>
        <begin position="440"/>
        <end position="458"/>
    </location>
</feature>
<comment type="caution">
    <text evidence="2">The sequence shown here is derived from an EMBL/GenBank/DDBJ whole genome shotgun (WGS) entry which is preliminary data.</text>
</comment>
<proteinExistence type="predicted"/>
<accession>A0A9P4W9Q2</accession>
<evidence type="ECO:0000313" key="3">
    <source>
        <dbReference type="Proteomes" id="UP000801428"/>
    </source>
</evidence>
<evidence type="ECO:0000313" key="2">
    <source>
        <dbReference type="EMBL" id="KAF3000835.1"/>
    </source>
</evidence>
<keyword evidence="3" id="KW-1185">Reference proteome</keyword>
<organism evidence="2 3">
    <name type="scientific">Curvularia kusanoi</name>
    <name type="common">Cochliobolus kusanoi</name>
    <dbReference type="NCBI Taxonomy" id="90978"/>
    <lineage>
        <taxon>Eukaryota</taxon>
        <taxon>Fungi</taxon>
        <taxon>Dikarya</taxon>
        <taxon>Ascomycota</taxon>
        <taxon>Pezizomycotina</taxon>
        <taxon>Dothideomycetes</taxon>
        <taxon>Pleosporomycetidae</taxon>
        <taxon>Pleosporales</taxon>
        <taxon>Pleosporineae</taxon>
        <taxon>Pleosporaceae</taxon>
        <taxon>Curvularia</taxon>
    </lineage>
</organism>
<dbReference type="PANTHER" id="PTHR24148:SF64">
    <property type="entry name" value="HETEROKARYON INCOMPATIBILITY DOMAIN-CONTAINING PROTEIN"/>
    <property type="match status" value="1"/>
</dbReference>
<dbReference type="EMBL" id="SWKU01000014">
    <property type="protein sequence ID" value="KAF3000835.1"/>
    <property type="molecule type" value="Genomic_DNA"/>
</dbReference>
<evidence type="ECO:0000256" key="1">
    <source>
        <dbReference type="SAM" id="Phobius"/>
    </source>
</evidence>
<gene>
    <name evidence="2" type="ORF">E8E13_006920</name>
</gene>
<dbReference type="PANTHER" id="PTHR24148">
    <property type="entry name" value="ANKYRIN REPEAT DOMAIN-CONTAINING PROTEIN 39 HOMOLOG-RELATED"/>
    <property type="match status" value="1"/>
</dbReference>